<dbReference type="InterPro" id="IPR011990">
    <property type="entry name" value="TPR-like_helical_dom_sf"/>
</dbReference>
<dbReference type="Gene3D" id="1.25.40.10">
    <property type="entry name" value="Tetratricopeptide repeat domain"/>
    <property type="match status" value="1"/>
</dbReference>
<protein>
    <recommendedName>
        <fullName evidence="4">Sel1 repeat family protein</fullName>
    </recommendedName>
</protein>
<name>A0A7X3G469_9BURK</name>
<keyword evidence="3" id="KW-1185">Reference proteome</keyword>
<dbReference type="SUPFAM" id="SSF81901">
    <property type="entry name" value="HCP-like"/>
    <property type="match status" value="1"/>
</dbReference>
<accession>A0A7X3G469</accession>
<reference evidence="2 3" key="1">
    <citation type="submission" date="2019-12" db="EMBL/GenBank/DDBJ databases">
        <authorList>
            <person name="Li C."/>
            <person name="Zhao J."/>
        </authorList>
    </citation>
    <scope>NUCLEOTIDE SEQUENCE [LARGE SCALE GENOMIC DNA]</scope>
    <source>
        <strain evidence="2 3">NEAU-DD11</strain>
    </source>
</reference>
<gene>
    <name evidence="2" type="ORF">GPY61_24970</name>
</gene>
<feature type="region of interest" description="Disordered" evidence="1">
    <location>
        <begin position="1"/>
        <end position="33"/>
    </location>
</feature>
<dbReference type="AlphaFoldDB" id="A0A7X3G469"/>
<dbReference type="Proteomes" id="UP000443353">
    <property type="component" value="Unassembled WGS sequence"/>
</dbReference>
<dbReference type="Pfam" id="PF08238">
    <property type="entry name" value="Sel1"/>
    <property type="match status" value="4"/>
</dbReference>
<evidence type="ECO:0000256" key="1">
    <source>
        <dbReference type="SAM" id="MobiDB-lite"/>
    </source>
</evidence>
<sequence>MRRHAAARDARRERVRVRRRRHGCPGFNPSSGERPTMSAGYRFARSAFHRFVADDEKVSIKMLRELDAADHAHASLVEAFIRLKHSRRFKDPDAILAAFRKAGELGVPYGNFYAGLCYANGYGTRKNRRTAERRYRDGADHGCISALFALGKMYRRGEGVVPDIPLALQFFERAATARVPYPGPDARGQCDTILDHVHTHERDVKLLAMEQLGELYWDESFGVPQDIAKARHWFRQAADAGSADARRHLRKLPPAPPPRKTVVPGPPPPPPPPPGPEIRLHGIDKAEAYLLGQMHAGAPHPDYKLAARHFFIAEQLGHREAKRELEAIEAAVGGRAYGLFFAGWNATFRP</sequence>
<evidence type="ECO:0000313" key="3">
    <source>
        <dbReference type="Proteomes" id="UP000443353"/>
    </source>
</evidence>
<dbReference type="EMBL" id="WSES01000008">
    <property type="protein sequence ID" value="MVW63178.1"/>
    <property type="molecule type" value="Genomic_DNA"/>
</dbReference>
<dbReference type="SMART" id="SM00671">
    <property type="entry name" value="SEL1"/>
    <property type="match status" value="4"/>
</dbReference>
<proteinExistence type="predicted"/>
<organism evidence="2 3">
    <name type="scientific">Massilia cellulosiltytica</name>
    <dbReference type="NCBI Taxonomy" id="2683234"/>
    <lineage>
        <taxon>Bacteria</taxon>
        <taxon>Pseudomonadati</taxon>
        <taxon>Pseudomonadota</taxon>
        <taxon>Betaproteobacteria</taxon>
        <taxon>Burkholderiales</taxon>
        <taxon>Oxalobacteraceae</taxon>
        <taxon>Telluria group</taxon>
        <taxon>Massilia</taxon>
    </lineage>
</organism>
<feature type="region of interest" description="Disordered" evidence="1">
    <location>
        <begin position="244"/>
        <end position="279"/>
    </location>
</feature>
<comment type="caution">
    <text evidence="2">The sequence shown here is derived from an EMBL/GenBank/DDBJ whole genome shotgun (WGS) entry which is preliminary data.</text>
</comment>
<evidence type="ECO:0008006" key="4">
    <source>
        <dbReference type="Google" id="ProtNLM"/>
    </source>
</evidence>
<feature type="compositionally biased region" description="Basic residues" evidence="1">
    <location>
        <begin position="13"/>
        <end position="23"/>
    </location>
</feature>
<feature type="compositionally biased region" description="Pro residues" evidence="1">
    <location>
        <begin position="253"/>
        <end position="276"/>
    </location>
</feature>
<dbReference type="InterPro" id="IPR006597">
    <property type="entry name" value="Sel1-like"/>
</dbReference>
<feature type="compositionally biased region" description="Basic and acidic residues" evidence="1">
    <location>
        <begin position="1"/>
        <end position="12"/>
    </location>
</feature>
<dbReference type="PANTHER" id="PTHR43628">
    <property type="entry name" value="ACTIVATOR OF C KINASE PROTEIN 1-RELATED"/>
    <property type="match status" value="1"/>
</dbReference>
<dbReference type="InterPro" id="IPR052945">
    <property type="entry name" value="Mitotic_Regulator"/>
</dbReference>
<dbReference type="PANTHER" id="PTHR43628:SF1">
    <property type="entry name" value="CHITIN SYNTHASE REGULATORY FACTOR 2-RELATED"/>
    <property type="match status" value="1"/>
</dbReference>
<evidence type="ECO:0000313" key="2">
    <source>
        <dbReference type="EMBL" id="MVW63178.1"/>
    </source>
</evidence>